<reference evidence="2 3" key="1">
    <citation type="journal article" date="2018" name="Plant J.">
        <title>Genome sequences of Chlorella sorokiniana UTEX 1602 and Micractinium conductrix SAG 241.80: implications to maltose excretion by a green alga.</title>
        <authorList>
            <person name="Arriola M.B."/>
            <person name="Velmurugan N."/>
            <person name="Zhang Y."/>
            <person name="Plunkett M.H."/>
            <person name="Hondzo H."/>
            <person name="Barney B.M."/>
        </authorList>
    </citation>
    <scope>NUCLEOTIDE SEQUENCE [LARGE SCALE GENOMIC DNA]</scope>
    <source>
        <strain evidence="3">UTEX 1602</strain>
    </source>
</reference>
<gene>
    <name evidence="2" type="ORF">C2E21_8726</name>
</gene>
<evidence type="ECO:0000259" key="1">
    <source>
        <dbReference type="Pfam" id="PF00182"/>
    </source>
</evidence>
<comment type="caution">
    <text evidence="2">The sequence shown here is derived from an EMBL/GenBank/DDBJ whole genome shotgun (WGS) entry which is preliminary data.</text>
</comment>
<dbReference type="OrthoDB" id="5985073at2759"/>
<evidence type="ECO:0000313" key="2">
    <source>
        <dbReference type="EMBL" id="PRW20723.1"/>
    </source>
</evidence>
<name>A0A2P6TDK2_CHLSO</name>
<dbReference type="GO" id="GO:0016998">
    <property type="term" value="P:cell wall macromolecule catabolic process"/>
    <property type="evidence" value="ECO:0007669"/>
    <property type="project" value="InterPro"/>
</dbReference>
<dbReference type="GO" id="GO:0004568">
    <property type="term" value="F:chitinase activity"/>
    <property type="evidence" value="ECO:0007669"/>
    <property type="project" value="InterPro"/>
</dbReference>
<feature type="domain" description="Glycoside hydrolase family 19 catalytic" evidence="1">
    <location>
        <begin position="120"/>
        <end position="234"/>
    </location>
</feature>
<protein>
    <submittedName>
        <fullName evidence="2">Class VII chitinase</fullName>
    </submittedName>
</protein>
<dbReference type="Pfam" id="PF00182">
    <property type="entry name" value="Glyco_hydro_19"/>
    <property type="match status" value="1"/>
</dbReference>
<keyword evidence="3" id="KW-1185">Reference proteome</keyword>
<evidence type="ECO:0000313" key="3">
    <source>
        <dbReference type="Proteomes" id="UP000239899"/>
    </source>
</evidence>
<proteinExistence type="predicted"/>
<dbReference type="InterPro" id="IPR000726">
    <property type="entry name" value="Glyco_hydro_19_cat"/>
</dbReference>
<dbReference type="AlphaFoldDB" id="A0A2P6TDK2"/>
<dbReference type="GO" id="GO:0006032">
    <property type="term" value="P:chitin catabolic process"/>
    <property type="evidence" value="ECO:0007669"/>
    <property type="project" value="InterPro"/>
</dbReference>
<dbReference type="SUPFAM" id="SSF53955">
    <property type="entry name" value="Lysozyme-like"/>
    <property type="match status" value="1"/>
</dbReference>
<accession>A0A2P6TDK2</accession>
<dbReference type="Proteomes" id="UP000239899">
    <property type="component" value="Unassembled WGS sequence"/>
</dbReference>
<dbReference type="EMBL" id="LHPG02000022">
    <property type="protein sequence ID" value="PRW20723.1"/>
    <property type="molecule type" value="Genomic_DNA"/>
</dbReference>
<organism evidence="2 3">
    <name type="scientific">Chlorella sorokiniana</name>
    <name type="common">Freshwater green alga</name>
    <dbReference type="NCBI Taxonomy" id="3076"/>
    <lineage>
        <taxon>Eukaryota</taxon>
        <taxon>Viridiplantae</taxon>
        <taxon>Chlorophyta</taxon>
        <taxon>core chlorophytes</taxon>
        <taxon>Trebouxiophyceae</taxon>
        <taxon>Chlorellales</taxon>
        <taxon>Chlorellaceae</taxon>
        <taxon>Chlorella clade</taxon>
        <taxon>Chlorella</taxon>
    </lineage>
</organism>
<dbReference type="InterPro" id="IPR023346">
    <property type="entry name" value="Lysozyme-like_dom_sf"/>
</dbReference>
<dbReference type="Gene3D" id="1.10.530.10">
    <property type="match status" value="1"/>
</dbReference>
<sequence length="267" mass="29383">MYLGKDDHGEDAFVSFGGPGYSGSPWQWWYHVDRRGGSSHEEISATTGFSCRTYPDFFASEPVPPSPPASGCSSVTTDCFTFDNYCDLLKATNTLKDVRNYECRQDDYDALFTNKGAETAGINNLRELAMLLANSQAEIEYGTSKPNGLREGACYSSAYWESCSYGKETYTNHYCGRGFLQITGCSNYVGAQRYLDQTGKYPGLNIVADPGTLETNRAASWDTALWYWRACVRNDKSGAMPACPGIKGFGSRSGALLDQGYFGVSTW</sequence>